<dbReference type="Gene3D" id="1.10.10.10">
    <property type="entry name" value="Winged helix-like DNA-binding domain superfamily/Winged helix DNA-binding domain"/>
    <property type="match status" value="1"/>
</dbReference>
<keyword evidence="3 4" id="KW-0804">Transcription</keyword>
<dbReference type="PIRSF" id="PIRSF006707">
    <property type="entry name" value="MJ1563"/>
    <property type="match status" value="1"/>
</dbReference>
<evidence type="ECO:0000256" key="1">
    <source>
        <dbReference type="ARBA" id="ARBA00023015"/>
    </source>
</evidence>
<proteinExistence type="inferred from homology"/>
<organism evidence="5 6">
    <name type="scientific">Cerasicoccus arenae</name>
    <dbReference type="NCBI Taxonomy" id="424488"/>
    <lineage>
        <taxon>Bacteria</taxon>
        <taxon>Pseudomonadati</taxon>
        <taxon>Verrucomicrobiota</taxon>
        <taxon>Opitutia</taxon>
        <taxon>Puniceicoccales</taxon>
        <taxon>Cerasicoccaceae</taxon>
        <taxon>Cerasicoccus</taxon>
    </lineage>
</organism>
<keyword evidence="6" id="KW-1185">Reference proteome</keyword>
<dbReference type="PANTHER" id="PTHR38465:SF1">
    <property type="entry name" value="HTH-TYPE TRANSCRIPTIONAL REGULATOR MJ1563-RELATED"/>
    <property type="match status" value="1"/>
</dbReference>
<dbReference type="AlphaFoldDB" id="A0A8J3GCN3"/>
<sequence length="164" mass="18483">MDDAPAETELSELESEAVALFVRLVQLLGLPKSIGQIYGLIYISPRPLTMDDIVSRLGISLGSASQGLRQLRTLKAIRVTYIPGERKDHYLPETEFRKLFANFIEDQLSPHIEVGRDAIDHMTRLAESSSEADAIHYRARIDKLRRLHSIAGRLTPAIARFINF</sequence>
<evidence type="ECO:0000256" key="3">
    <source>
        <dbReference type="ARBA" id="ARBA00023163"/>
    </source>
</evidence>
<reference evidence="5" key="1">
    <citation type="journal article" date="2014" name="Int. J. Syst. Evol. Microbiol.">
        <title>Complete genome sequence of Corynebacterium casei LMG S-19264T (=DSM 44701T), isolated from a smear-ripened cheese.</title>
        <authorList>
            <consortium name="US DOE Joint Genome Institute (JGI-PGF)"/>
            <person name="Walter F."/>
            <person name="Albersmeier A."/>
            <person name="Kalinowski J."/>
            <person name="Ruckert C."/>
        </authorList>
    </citation>
    <scope>NUCLEOTIDE SEQUENCE</scope>
    <source>
        <strain evidence="5">KCTC 12870</strain>
    </source>
</reference>
<dbReference type="EMBL" id="BMXG01000004">
    <property type="protein sequence ID" value="GHB95401.1"/>
    <property type="molecule type" value="Genomic_DNA"/>
</dbReference>
<keyword evidence="1 4" id="KW-0805">Transcription regulation</keyword>
<evidence type="ECO:0000256" key="2">
    <source>
        <dbReference type="ARBA" id="ARBA00023125"/>
    </source>
</evidence>
<dbReference type="GO" id="GO:0003677">
    <property type="term" value="F:DNA binding"/>
    <property type="evidence" value="ECO:0007669"/>
    <property type="project" value="UniProtKB-UniRule"/>
</dbReference>
<reference evidence="5" key="2">
    <citation type="submission" date="2020-09" db="EMBL/GenBank/DDBJ databases">
        <authorList>
            <person name="Sun Q."/>
            <person name="Kim S."/>
        </authorList>
    </citation>
    <scope>NUCLEOTIDE SEQUENCE</scope>
    <source>
        <strain evidence="5">KCTC 12870</strain>
    </source>
</reference>
<accession>A0A8J3GCN3</accession>
<protein>
    <recommendedName>
        <fullName evidence="4">HTH-type transcriptional regulator</fullName>
    </recommendedName>
</protein>
<gene>
    <name evidence="5" type="ORF">GCM10007047_08930</name>
</gene>
<dbReference type="SUPFAM" id="SSF46785">
    <property type="entry name" value="Winged helix' DNA-binding domain"/>
    <property type="match status" value="1"/>
</dbReference>
<dbReference type="Proteomes" id="UP000642829">
    <property type="component" value="Unassembled WGS sequence"/>
</dbReference>
<dbReference type="InterPro" id="IPR036390">
    <property type="entry name" value="WH_DNA-bd_sf"/>
</dbReference>
<dbReference type="RefSeq" id="WP_189512280.1">
    <property type="nucleotide sequence ID" value="NZ_BMXG01000004.1"/>
</dbReference>
<evidence type="ECO:0000256" key="4">
    <source>
        <dbReference type="PIRNR" id="PIRNR006707"/>
    </source>
</evidence>
<evidence type="ECO:0000313" key="6">
    <source>
        <dbReference type="Proteomes" id="UP000642829"/>
    </source>
</evidence>
<comment type="caution">
    <text evidence="5">The sequence shown here is derived from an EMBL/GenBank/DDBJ whole genome shotgun (WGS) entry which is preliminary data.</text>
</comment>
<name>A0A8J3GCN3_9BACT</name>
<dbReference type="InterPro" id="IPR052362">
    <property type="entry name" value="HTH-GbsR_regulator"/>
</dbReference>
<dbReference type="InterPro" id="IPR026282">
    <property type="entry name" value="MJ1563"/>
</dbReference>
<evidence type="ECO:0000313" key="5">
    <source>
        <dbReference type="EMBL" id="GHB95401.1"/>
    </source>
</evidence>
<dbReference type="InterPro" id="IPR036388">
    <property type="entry name" value="WH-like_DNA-bd_sf"/>
</dbReference>
<keyword evidence="2 4" id="KW-0238">DNA-binding</keyword>
<comment type="similarity">
    <text evidence="4">Belongs to the GbsR family.</text>
</comment>
<dbReference type="PANTHER" id="PTHR38465">
    <property type="entry name" value="HTH-TYPE TRANSCRIPTIONAL REGULATOR MJ1563-RELATED"/>
    <property type="match status" value="1"/>
</dbReference>